<evidence type="ECO:0000313" key="2">
    <source>
        <dbReference type="Proteomes" id="UP000326659"/>
    </source>
</evidence>
<name>A0A9X7N125_PSEDE</name>
<proteinExistence type="predicted"/>
<sequence>MEMQGKHYLKVAALGRYPELEITKDEYNSILKARATLTAALDVEEKYDLVLGNFLDLEKDLLNLTVEKIIDHRFDYNRAYTLTNTLNRRIVNFILSGKNYTELIASKASKCATNEEDVKEAISSLKSKHYDQNLDYRLMEALRNHVSHSGVAVHQVDNPDKWLMNERKEATHLVFNIGIYALKERLSSNPSFKASVLKELPEKIDLKKAARSYLGAISSIHEEVRRTIKSGVDDARSLIEKYLNEYAKINNGECFAVGAYSPEIDSSGEKPTILLLSWDDVRISLQEKNHSIANMEKRHVSSALL</sequence>
<protein>
    <submittedName>
        <fullName evidence="1">Uncharacterized protein</fullName>
    </submittedName>
</protein>
<gene>
    <name evidence="1" type="ORF">F1C79_16465</name>
</gene>
<evidence type="ECO:0000313" key="1">
    <source>
        <dbReference type="EMBL" id="QEY73064.1"/>
    </source>
</evidence>
<reference evidence="1 2" key="1">
    <citation type="submission" date="2019-09" db="EMBL/GenBank/DDBJ databases">
        <title>Prosopis cineraria nodule microbiome.</title>
        <authorList>
            <person name="Chaluvadi S.R."/>
            <person name="Ali R."/>
            <person name="Wang X."/>
        </authorList>
    </citation>
    <scope>NUCLEOTIDE SEQUENCE [LARGE SCALE GENOMIC DNA]</scope>
    <source>
        <strain evidence="1 2">BG1</strain>
    </source>
</reference>
<dbReference type="KEGG" id="pden:F1C79_16465"/>
<dbReference type="OrthoDB" id="1374948at2"/>
<dbReference type="Proteomes" id="UP000326659">
    <property type="component" value="Chromosome"/>
</dbReference>
<accession>A0A9X7N125</accession>
<dbReference type="RefSeq" id="WP_151188015.1">
    <property type="nucleotide sequence ID" value="NZ_CP043626.1"/>
</dbReference>
<dbReference type="AlphaFoldDB" id="A0A9X7N125"/>
<keyword evidence="2" id="KW-1185">Reference proteome</keyword>
<dbReference type="EMBL" id="CP043626">
    <property type="protein sequence ID" value="QEY73064.1"/>
    <property type="molecule type" value="Genomic_DNA"/>
</dbReference>
<organism evidence="1 2">
    <name type="scientific">Pseudomonas denitrificans</name>
    <dbReference type="NCBI Taxonomy" id="43306"/>
    <lineage>
        <taxon>Bacteria</taxon>
        <taxon>Pseudomonadati</taxon>
        <taxon>Pseudomonadota</taxon>
        <taxon>Gammaproteobacteria</taxon>
        <taxon>Pseudomonadales</taxon>
        <taxon>Pseudomonadaceae</taxon>
        <taxon>Halopseudomonas</taxon>
    </lineage>
</organism>